<sequence>MYDLLDDSTRRGQKEKNNKTSRFDERNYYKNSITASVLNTKTSYVSTDYLL</sequence>
<proteinExistence type="predicted"/>
<comment type="caution">
    <text evidence="2">The sequence shown here is derived from an EMBL/GenBank/DDBJ whole genome shotgun (WGS) entry which is preliminary data.</text>
</comment>
<name>A0ABM9UMX0_SARVE</name>
<organism evidence="2 3">
    <name type="scientific">Sarcina ventriculi</name>
    <name type="common">Clostridium ventriculi</name>
    <dbReference type="NCBI Taxonomy" id="1267"/>
    <lineage>
        <taxon>Bacteria</taxon>
        <taxon>Bacillati</taxon>
        <taxon>Bacillota</taxon>
        <taxon>Clostridia</taxon>
        <taxon>Eubacteriales</taxon>
        <taxon>Clostridiaceae</taxon>
        <taxon>Sarcina</taxon>
    </lineage>
</organism>
<feature type="region of interest" description="Disordered" evidence="1">
    <location>
        <begin position="1"/>
        <end position="25"/>
    </location>
</feature>
<gene>
    <name evidence="2" type="ORF">ERS852473_00527</name>
</gene>
<evidence type="ECO:0000256" key="1">
    <source>
        <dbReference type="SAM" id="MobiDB-lite"/>
    </source>
</evidence>
<keyword evidence="3" id="KW-1185">Reference proteome</keyword>
<evidence type="ECO:0000313" key="2">
    <source>
        <dbReference type="EMBL" id="CUN57704.1"/>
    </source>
</evidence>
<evidence type="ECO:0000313" key="3">
    <source>
        <dbReference type="Proteomes" id="UP000095488"/>
    </source>
</evidence>
<dbReference type="EMBL" id="CYZR01000002">
    <property type="protein sequence ID" value="CUN57704.1"/>
    <property type="molecule type" value="Genomic_DNA"/>
</dbReference>
<dbReference type="Proteomes" id="UP000095488">
    <property type="component" value="Unassembled WGS sequence"/>
</dbReference>
<dbReference type="RefSeq" id="WP_156304283.1">
    <property type="nucleotide sequence ID" value="NZ_BCMV01000017.1"/>
</dbReference>
<protein>
    <submittedName>
        <fullName evidence="2">Uncharacterized protein</fullName>
    </submittedName>
</protein>
<reference evidence="2 3" key="1">
    <citation type="submission" date="2015-09" db="EMBL/GenBank/DDBJ databases">
        <authorList>
            <consortium name="Pathogen Informatics"/>
        </authorList>
    </citation>
    <scope>NUCLEOTIDE SEQUENCE [LARGE SCALE GENOMIC DNA]</scope>
    <source>
        <strain evidence="2 3">2789STDY5834858</strain>
    </source>
</reference>
<accession>A0ABM9UMX0</accession>
<feature type="compositionally biased region" description="Basic and acidic residues" evidence="1">
    <location>
        <begin position="7"/>
        <end position="25"/>
    </location>
</feature>